<sequence length="58" mass="6625">MQPLSVIQRIQRLESTVGTPPSQRRTAQTKVAALMTAFPKWCGVTSQRFKQVQYIVFD</sequence>
<proteinExistence type="predicted"/>
<protein>
    <submittedName>
        <fullName evidence="1">Uncharacterized protein</fullName>
    </submittedName>
</protein>
<evidence type="ECO:0000313" key="2">
    <source>
        <dbReference type="Proteomes" id="UP001162483"/>
    </source>
</evidence>
<name>A0ABN9F0Y3_9NEOB</name>
<dbReference type="EMBL" id="CATNWA010016197">
    <property type="protein sequence ID" value="CAI9590726.1"/>
    <property type="molecule type" value="Genomic_DNA"/>
</dbReference>
<reference evidence="1" key="1">
    <citation type="submission" date="2023-05" db="EMBL/GenBank/DDBJ databases">
        <authorList>
            <person name="Stuckert A."/>
        </authorList>
    </citation>
    <scope>NUCLEOTIDE SEQUENCE</scope>
</reference>
<organism evidence="1 2">
    <name type="scientific">Staurois parvus</name>
    <dbReference type="NCBI Taxonomy" id="386267"/>
    <lineage>
        <taxon>Eukaryota</taxon>
        <taxon>Metazoa</taxon>
        <taxon>Chordata</taxon>
        <taxon>Craniata</taxon>
        <taxon>Vertebrata</taxon>
        <taxon>Euteleostomi</taxon>
        <taxon>Amphibia</taxon>
        <taxon>Batrachia</taxon>
        <taxon>Anura</taxon>
        <taxon>Neobatrachia</taxon>
        <taxon>Ranoidea</taxon>
        <taxon>Ranidae</taxon>
        <taxon>Staurois</taxon>
    </lineage>
</organism>
<keyword evidence="2" id="KW-1185">Reference proteome</keyword>
<gene>
    <name evidence="1" type="ORF">SPARVUS_LOCUS11090657</name>
</gene>
<comment type="caution">
    <text evidence="1">The sequence shown here is derived from an EMBL/GenBank/DDBJ whole genome shotgun (WGS) entry which is preliminary data.</text>
</comment>
<accession>A0ABN9F0Y3</accession>
<evidence type="ECO:0000313" key="1">
    <source>
        <dbReference type="EMBL" id="CAI9590726.1"/>
    </source>
</evidence>
<dbReference type="Proteomes" id="UP001162483">
    <property type="component" value="Unassembled WGS sequence"/>
</dbReference>